<comment type="caution">
    <text evidence="12">The sequence shown here is derived from an EMBL/GenBank/DDBJ whole genome shotgun (WGS) entry which is preliminary data.</text>
</comment>
<evidence type="ECO:0000256" key="10">
    <source>
        <dbReference type="ARBA" id="ARBA00023201"/>
    </source>
</evidence>
<feature type="transmembrane region" description="Helical" evidence="11">
    <location>
        <begin position="375"/>
        <end position="394"/>
    </location>
</feature>
<evidence type="ECO:0000256" key="6">
    <source>
        <dbReference type="ARBA" id="ARBA00022989"/>
    </source>
</evidence>
<organism evidence="12 13">
    <name type="scientific">Gryllotalpicola reticulitermitis</name>
    <dbReference type="NCBI Taxonomy" id="1184153"/>
    <lineage>
        <taxon>Bacteria</taxon>
        <taxon>Bacillati</taxon>
        <taxon>Actinomycetota</taxon>
        <taxon>Actinomycetes</taxon>
        <taxon>Micrococcales</taxon>
        <taxon>Microbacteriaceae</taxon>
        <taxon>Gryllotalpicola</taxon>
    </lineage>
</organism>
<dbReference type="RefSeq" id="WP_390226759.1">
    <property type="nucleotide sequence ID" value="NZ_JBHSCN010000002.1"/>
</dbReference>
<dbReference type="PANTHER" id="PTHR30341">
    <property type="entry name" value="SODIUM ION/PROTON ANTIPORTER NHAA-RELATED"/>
    <property type="match status" value="1"/>
</dbReference>
<feature type="transmembrane region" description="Helical" evidence="11">
    <location>
        <begin position="173"/>
        <end position="194"/>
    </location>
</feature>
<dbReference type="InterPro" id="IPR004670">
    <property type="entry name" value="NhaA"/>
</dbReference>
<feature type="transmembrane region" description="Helical" evidence="11">
    <location>
        <begin position="56"/>
        <end position="73"/>
    </location>
</feature>
<dbReference type="HAMAP" id="MF_01844">
    <property type="entry name" value="NhaA"/>
    <property type="match status" value="1"/>
</dbReference>
<dbReference type="InterPro" id="IPR023171">
    <property type="entry name" value="Na/H_antiporter_dom_sf"/>
</dbReference>
<evidence type="ECO:0000256" key="8">
    <source>
        <dbReference type="ARBA" id="ARBA00023065"/>
    </source>
</evidence>
<comment type="similarity">
    <text evidence="11">Belongs to the NhaA Na(+)/H(+) (TC 2.A.33) antiporter family.</text>
</comment>
<dbReference type="PANTHER" id="PTHR30341:SF0">
    <property type="entry name" value="NA(+)_H(+) ANTIPORTER NHAA"/>
    <property type="match status" value="1"/>
</dbReference>
<feature type="transmembrane region" description="Helical" evidence="11">
    <location>
        <begin position="148"/>
        <end position="167"/>
    </location>
</feature>
<sequence length="406" mass="42618">MRFLRSERVGAVLLLGAAALGLVLANLPGIGAALTSFANWHPHVPVPGLSLSPKDWVSDGLLALFFFSVSIELRREMAVGELNTVRKAVLPAIAALGGVIAPAVIYLAIAGREFPTGWPIPTATDIAFALGILGLFGRHIPNHVRVFLLALAVIDDLIAILIIAFFFTRGVQLPWLAGAAVCLLLVAWLSKLLAPRSPYVLGRRRRWPVVAALWVLAVLTWWFVLMSGVHPTIAGVALGFVIARQPGGRMRALLEPVTNGGVLPLFAFAAAAVAFPAVGVGELHTEFWAVVIALPLGKLCGIVLAGSVGSLGSLGSLGRRGAPGERSPGSRASGTLGIVDLVMIGCLGGVGFTVALLMNELAFRGRPEITDEGTLAVLVGSAAAIVYSAVFVALRSRHYGRRVRAE</sequence>
<evidence type="ECO:0000256" key="1">
    <source>
        <dbReference type="ARBA" id="ARBA00004429"/>
    </source>
</evidence>
<evidence type="ECO:0000256" key="11">
    <source>
        <dbReference type="HAMAP-Rule" id="MF_01844"/>
    </source>
</evidence>
<dbReference type="Pfam" id="PF06965">
    <property type="entry name" value="Na_H_antiport_1"/>
    <property type="match status" value="1"/>
</dbReference>
<evidence type="ECO:0000313" key="12">
    <source>
        <dbReference type="EMBL" id="MFC4241984.1"/>
    </source>
</evidence>
<name>A0ABV8Q2G6_9MICO</name>
<evidence type="ECO:0000256" key="3">
    <source>
        <dbReference type="ARBA" id="ARBA00022449"/>
    </source>
</evidence>
<keyword evidence="6 11" id="KW-1133">Transmembrane helix</keyword>
<feature type="transmembrane region" description="Helical" evidence="11">
    <location>
        <begin position="259"/>
        <end position="281"/>
    </location>
</feature>
<dbReference type="EMBL" id="JBHSCN010000002">
    <property type="protein sequence ID" value="MFC4241984.1"/>
    <property type="molecule type" value="Genomic_DNA"/>
</dbReference>
<comment type="subcellular location">
    <subcellularLocation>
        <location evidence="1">Cell inner membrane</location>
        <topology evidence="1">Multi-pass membrane protein</topology>
    </subcellularLocation>
    <subcellularLocation>
        <location evidence="11">Cell membrane</location>
        <topology evidence="11">Multi-pass membrane protein</topology>
    </subcellularLocation>
</comment>
<evidence type="ECO:0000256" key="5">
    <source>
        <dbReference type="ARBA" id="ARBA00022692"/>
    </source>
</evidence>
<keyword evidence="2 11" id="KW-0813">Transport</keyword>
<keyword evidence="8 11" id="KW-0406">Ion transport</keyword>
<feature type="transmembrane region" description="Helical" evidence="11">
    <location>
        <begin position="335"/>
        <end position="355"/>
    </location>
</feature>
<feature type="transmembrane region" description="Helical" evidence="11">
    <location>
        <begin position="116"/>
        <end position="136"/>
    </location>
</feature>
<gene>
    <name evidence="11" type="primary">nhaA</name>
    <name evidence="12" type="ORF">ACFOYW_01255</name>
</gene>
<evidence type="ECO:0000313" key="13">
    <source>
        <dbReference type="Proteomes" id="UP001595900"/>
    </source>
</evidence>
<keyword evidence="3 11" id="KW-0050">Antiport</keyword>
<feature type="transmembrane region" description="Helical" evidence="11">
    <location>
        <begin position="85"/>
        <end position="110"/>
    </location>
</feature>
<feature type="transmembrane region" description="Helical" evidence="11">
    <location>
        <begin position="206"/>
        <end position="223"/>
    </location>
</feature>
<feature type="transmembrane region" description="Helical" evidence="11">
    <location>
        <begin position="287"/>
        <end position="314"/>
    </location>
</feature>
<proteinExistence type="inferred from homology"/>
<protein>
    <recommendedName>
        <fullName evidence="11">Na(+)/H(+) antiporter NhaA</fullName>
    </recommendedName>
    <alternativeName>
        <fullName evidence="11">Sodium/proton antiporter NhaA</fullName>
    </alternativeName>
</protein>
<keyword evidence="10 11" id="KW-0739">Sodium transport</keyword>
<evidence type="ECO:0000256" key="4">
    <source>
        <dbReference type="ARBA" id="ARBA00022475"/>
    </source>
</evidence>
<keyword evidence="13" id="KW-1185">Reference proteome</keyword>
<keyword evidence="4 11" id="KW-1003">Cell membrane</keyword>
<evidence type="ECO:0000256" key="9">
    <source>
        <dbReference type="ARBA" id="ARBA00023136"/>
    </source>
</evidence>
<evidence type="ECO:0000256" key="7">
    <source>
        <dbReference type="ARBA" id="ARBA00023053"/>
    </source>
</evidence>
<keyword evidence="9 11" id="KW-0472">Membrane</keyword>
<comment type="function">
    <text evidence="11">Na(+)/H(+) antiporter that extrudes sodium in exchange for external protons.</text>
</comment>
<feature type="transmembrane region" description="Helical" evidence="11">
    <location>
        <begin position="229"/>
        <end position="247"/>
    </location>
</feature>
<keyword evidence="5 11" id="KW-0812">Transmembrane</keyword>
<comment type="catalytic activity">
    <reaction evidence="11">
        <text>Na(+)(in) + 2 H(+)(out) = Na(+)(out) + 2 H(+)(in)</text>
        <dbReference type="Rhea" id="RHEA:29251"/>
        <dbReference type="ChEBI" id="CHEBI:15378"/>
        <dbReference type="ChEBI" id="CHEBI:29101"/>
    </reaction>
</comment>
<dbReference type="Gene3D" id="1.20.1530.10">
    <property type="entry name" value="Na+/H+ antiporter like domain"/>
    <property type="match status" value="1"/>
</dbReference>
<dbReference type="Proteomes" id="UP001595900">
    <property type="component" value="Unassembled WGS sequence"/>
</dbReference>
<accession>A0ABV8Q2G6</accession>
<keyword evidence="7 11" id="KW-0915">Sodium</keyword>
<evidence type="ECO:0000256" key="2">
    <source>
        <dbReference type="ARBA" id="ARBA00022448"/>
    </source>
</evidence>
<reference evidence="13" key="1">
    <citation type="journal article" date="2019" name="Int. J. Syst. Evol. Microbiol.">
        <title>The Global Catalogue of Microorganisms (GCM) 10K type strain sequencing project: providing services to taxonomists for standard genome sequencing and annotation.</title>
        <authorList>
            <consortium name="The Broad Institute Genomics Platform"/>
            <consortium name="The Broad Institute Genome Sequencing Center for Infectious Disease"/>
            <person name="Wu L."/>
            <person name="Ma J."/>
        </authorList>
    </citation>
    <scope>NUCLEOTIDE SEQUENCE [LARGE SCALE GENOMIC DNA]</scope>
    <source>
        <strain evidence="13">CGMCC 1.10363</strain>
    </source>
</reference>